<dbReference type="AlphaFoldDB" id="A0A369J4M6"/>
<comment type="caution">
    <text evidence="1">The sequence shown here is derived from an EMBL/GenBank/DDBJ whole genome shotgun (WGS) entry which is preliminary data.</text>
</comment>
<evidence type="ECO:0000313" key="2">
    <source>
        <dbReference type="Proteomes" id="UP000076154"/>
    </source>
</evidence>
<protein>
    <submittedName>
        <fullName evidence="1">Uncharacterized protein</fullName>
    </submittedName>
</protein>
<sequence>MYISAQLTATMRVCKNATAEFNKPSCNDKEPPLSSAPTVCSVGPVCNVFHDSSYLLLFEMSSRLTEQEFPFDCNSRSTDRPRYPSYEALRQLQYTDSCLCFNNSSSRRGNARRTQEPQRLYTESLKSQGTGIKFSIAKTASLRTGSTASGRFVEHQVPSK</sequence>
<name>A0A369J4M6_HYPMA</name>
<dbReference type="Proteomes" id="UP000076154">
    <property type="component" value="Unassembled WGS sequence"/>
</dbReference>
<accession>A0A369J4M6</accession>
<proteinExistence type="predicted"/>
<gene>
    <name evidence="1" type="ORF">Hypma_004072</name>
</gene>
<keyword evidence="2" id="KW-1185">Reference proteome</keyword>
<reference evidence="1" key="1">
    <citation type="submission" date="2018-04" db="EMBL/GenBank/DDBJ databases">
        <title>Whole genome sequencing of Hypsizygus marmoreus.</title>
        <authorList>
            <person name="Choi I.-G."/>
            <person name="Min B."/>
            <person name="Kim J.-G."/>
            <person name="Kim S."/>
            <person name="Oh Y.-L."/>
            <person name="Kong W.-S."/>
            <person name="Park H."/>
            <person name="Jeong J."/>
            <person name="Song E.-S."/>
        </authorList>
    </citation>
    <scope>NUCLEOTIDE SEQUENCE [LARGE SCALE GENOMIC DNA]</scope>
    <source>
        <strain evidence="1">51987-8</strain>
    </source>
</reference>
<dbReference type="EMBL" id="LUEZ02000150">
    <property type="protein sequence ID" value="RDB15577.1"/>
    <property type="molecule type" value="Genomic_DNA"/>
</dbReference>
<dbReference type="InParanoid" id="A0A369J4M6"/>
<evidence type="ECO:0000313" key="1">
    <source>
        <dbReference type="EMBL" id="RDB15577.1"/>
    </source>
</evidence>
<organism evidence="1 2">
    <name type="scientific">Hypsizygus marmoreus</name>
    <name type="common">White beech mushroom</name>
    <name type="synonym">Agaricus marmoreus</name>
    <dbReference type="NCBI Taxonomy" id="39966"/>
    <lineage>
        <taxon>Eukaryota</taxon>
        <taxon>Fungi</taxon>
        <taxon>Dikarya</taxon>
        <taxon>Basidiomycota</taxon>
        <taxon>Agaricomycotina</taxon>
        <taxon>Agaricomycetes</taxon>
        <taxon>Agaricomycetidae</taxon>
        <taxon>Agaricales</taxon>
        <taxon>Tricholomatineae</taxon>
        <taxon>Lyophyllaceae</taxon>
        <taxon>Hypsizygus</taxon>
    </lineage>
</organism>